<protein>
    <recommendedName>
        <fullName evidence="1">TORTIFOLIA1/SINE1-2 N-terminal domain-containing protein</fullName>
    </recommendedName>
</protein>
<evidence type="ECO:0000313" key="3">
    <source>
        <dbReference type="Proteomes" id="UP000826656"/>
    </source>
</evidence>
<keyword evidence="3" id="KW-1185">Reference proteome</keyword>
<comment type="caution">
    <text evidence="2">The sequence shown here is derived from an EMBL/GenBank/DDBJ whole genome shotgun (WGS) entry which is preliminary data.</text>
</comment>
<dbReference type="InterPro" id="IPR057600">
    <property type="entry name" value="TORTIFOLIA1/SINE1-2_N"/>
</dbReference>
<dbReference type="InterPro" id="IPR011989">
    <property type="entry name" value="ARM-like"/>
</dbReference>
<organism evidence="2 3">
    <name type="scientific">Solanum tuberosum</name>
    <name type="common">Potato</name>
    <dbReference type="NCBI Taxonomy" id="4113"/>
    <lineage>
        <taxon>Eukaryota</taxon>
        <taxon>Viridiplantae</taxon>
        <taxon>Streptophyta</taxon>
        <taxon>Embryophyta</taxon>
        <taxon>Tracheophyta</taxon>
        <taxon>Spermatophyta</taxon>
        <taxon>Magnoliopsida</taxon>
        <taxon>eudicotyledons</taxon>
        <taxon>Gunneridae</taxon>
        <taxon>Pentapetalae</taxon>
        <taxon>asterids</taxon>
        <taxon>lamiids</taxon>
        <taxon>Solanales</taxon>
        <taxon>Solanaceae</taxon>
        <taxon>Solanoideae</taxon>
        <taxon>Solaneae</taxon>
        <taxon>Solanum</taxon>
    </lineage>
</organism>
<evidence type="ECO:0000313" key="2">
    <source>
        <dbReference type="EMBL" id="KAH0748835.1"/>
    </source>
</evidence>
<dbReference type="InterPro" id="IPR016024">
    <property type="entry name" value="ARM-type_fold"/>
</dbReference>
<dbReference type="InterPro" id="IPR033337">
    <property type="entry name" value="TORTIFOLIA1/SINE1-2"/>
</dbReference>
<feature type="domain" description="TORTIFOLIA1/SINE1-2 N-terminal" evidence="1">
    <location>
        <begin position="1"/>
        <end position="61"/>
    </location>
</feature>
<proteinExistence type="predicted"/>
<dbReference type="Gene3D" id="1.25.10.10">
    <property type="entry name" value="Leucine-rich Repeat Variant"/>
    <property type="match status" value="1"/>
</dbReference>
<dbReference type="Proteomes" id="UP000826656">
    <property type="component" value="Unassembled WGS sequence"/>
</dbReference>
<sequence>MTSIQEGLKNSDWATRKAACVALGDIASVGGAFFSVFKSSSIPTLESCRFDKNPVVRHSFRQGNYVVDILAKQGSRLTNYDKTTLLHTPPDYVKDQLAKDKNGVTSTRTIKSSTCNKLARFGNLVVTTNPYRVVVSNSPVTS</sequence>
<dbReference type="PANTHER" id="PTHR31355:SF22">
    <property type="entry name" value="TORTIFOLIA1-LIKE PROTEIN 2"/>
    <property type="match status" value="1"/>
</dbReference>
<reference evidence="2 3" key="1">
    <citation type="journal article" date="2021" name="bioRxiv">
        <title>Chromosome-scale and haplotype-resolved genome assembly of a tetraploid potato cultivar.</title>
        <authorList>
            <person name="Sun H."/>
            <person name="Jiao W.-B."/>
            <person name="Krause K."/>
            <person name="Campoy J.A."/>
            <person name="Goel M."/>
            <person name="Folz-Donahue K."/>
            <person name="Kukat C."/>
            <person name="Huettel B."/>
            <person name="Schneeberger K."/>
        </authorList>
    </citation>
    <scope>NUCLEOTIDE SEQUENCE [LARGE SCALE GENOMIC DNA]</scope>
    <source>
        <strain evidence="2">SolTubOtavaFocal</strain>
        <tissue evidence="2">Leaves</tissue>
    </source>
</reference>
<dbReference type="SUPFAM" id="SSF48371">
    <property type="entry name" value="ARM repeat"/>
    <property type="match status" value="1"/>
</dbReference>
<name>A0ABQ7UGT3_SOLTU</name>
<evidence type="ECO:0000259" key="1">
    <source>
        <dbReference type="Pfam" id="PF24714"/>
    </source>
</evidence>
<dbReference type="PANTHER" id="PTHR31355">
    <property type="entry name" value="MICROTUBULE-ASSOCIATED PROTEIN TORTIFOLIA1"/>
    <property type="match status" value="1"/>
</dbReference>
<dbReference type="EMBL" id="JAIVGD010000019">
    <property type="protein sequence ID" value="KAH0748835.1"/>
    <property type="molecule type" value="Genomic_DNA"/>
</dbReference>
<gene>
    <name evidence="2" type="ORF">KY290_028067</name>
</gene>
<dbReference type="Pfam" id="PF24714">
    <property type="entry name" value="TOR1L1_N"/>
    <property type="match status" value="1"/>
</dbReference>
<accession>A0ABQ7UGT3</accession>